<name>A0ABT6SEI4_9ACTN</name>
<gene>
    <name evidence="2" type="ORF">QIS96_21355</name>
</gene>
<keyword evidence="1" id="KW-0472">Membrane</keyword>
<evidence type="ECO:0000313" key="3">
    <source>
        <dbReference type="Proteomes" id="UP001223978"/>
    </source>
</evidence>
<feature type="transmembrane region" description="Helical" evidence="1">
    <location>
        <begin position="82"/>
        <end position="103"/>
    </location>
</feature>
<keyword evidence="1" id="KW-0812">Transmembrane</keyword>
<dbReference type="EMBL" id="JASCIQ010000022">
    <property type="protein sequence ID" value="MDI3406344.1"/>
    <property type="molecule type" value="Genomic_DNA"/>
</dbReference>
<sequence length="104" mass="10689">MAERGEQPYGAEVLERMARARGARRWVAVAGVVIALLGPGVVWLRVARGVPFGAWALACAVAAAGCAGAAWLARRGRTRRALALIVGGVVLLVVGDVLATATVT</sequence>
<keyword evidence="1" id="KW-1133">Transmembrane helix</keyword>
<organism evidence="2 3">
    <name type="scientific">Streptomyces cavernicola</name>
    <dbReference type="NCBI Taxonomy" id="3043613"/>
    <lineage>
        <taxon>Bacteria</taxon>
        <taxon>Bacillati</taxon>
        <taxon>Actinomycetota</taxon>
        <taxon>Actinomycetes</taxon>
        <taxon>Kitasatosporales</taxon>
        <taxon>Streptomycetaceae</taxon>
        <taxon>Streptomyces</taxon>
    </lineage>
</organism>
<proteinExistence type="predicted"/>
<feature type="transmembrane region" description="Helical" evidence="1">
    <location>
        <begin position="52"/>
        <end position="73"/>
    </location>
</feature>
<evidence type="ECO:0000313" key="2">
    <source>
        <dbReference type="EMBL" id="MDI3406344.1"/>
    </source>
</evidence>
<evidence type="ECO:0000256" key="1">
    <source>
        <dbReference type="SAM" id="Phobius"/>
    </source>
</evidence>
<accession>A0ABT6SEI4</accession>
<keyword evidence="3" id="KW-1185">Reference proteome</keyword>
<feature type="transmembrane region" description="Helical" evidence="1">
    <location>
        <begin position="26"/>
        <end position="46"/>
    </location>
</feature>
<dbReference type="RefSeq" id="WP_282544275.1">
    <property type="nucleotide sequence ID" value="NZ_JASCIQ010000022.1"/>
</dbReference>
<dbReference type="Proteomes" id="UP001223978">
    <property type="component" value="Unassembled WGS sequence"/>
</dbReference>
<protein>
    <submittedName>
        <fullName evidence="2">Uncharacterized protein</fullName>
    </submittedName>
</protein>
<comment type="caution">
    <text evidence="2">The sequence shown here is derived from an EMBL/GenBank/DDBJ whole genome shotgun (WGS) entry which is preliminary data.</text>
</comment>
<reference evidence="2 3" key="1">
    <citation type="submission" date="2023-05" db="EMBL/GenBank/DDBJ databases">
        <title>Draft genome sequence of Streptomyces sp. B-S-A6 isolated from a cave soil in Thailand.</title>
        <authorList>
            <person name="Chamroensaksri N."/>
            <person name="Muangham S."/>
        </authorList>
    </citation>
    <scope>NUCLEOTIDE SEQUENCE [LARGE SCALE GENOMIC DNA]</scope>
    <source>
        <strain evidence="2 3">B-S-A6</strain>
    </source>
</reference>